<sequence length="206" mass="24098">MLIFAILQILLLFVGYGRCTNKDFPEVKATWLRSLKKNVSEPCTDAFEKLERYFLSSNILIADWIFYKDSFGLAFKNEPVADSGFFYRMMECFAFSGETPYSESQNPVYFCYGPETGHHLNAQLFSSCIPTPCINDSVTILDNWKSIIAPRSEKISDTDVRCVRSRHTTPWYREKYMIFALFYFLISYWILIFATVYHFYRGPNAQ</sequence>
<keyword evidence="2" id="KW-0732">Signal</keyword>
<feature type="signal peptide" evidence="2">
    <location>
        <begin position="1"/>
        <end position="19"/>
    </location>
</feature>
<keyword evidence="1" id="KW-0812">Transmembrane</keyword>
<feature type="transmembrane region" description="Helical" evidence="1">
    <location>
        <begin position="176"/>
        <end position="200"/>
    </location>
</feature>
<organism evidence="3 4">
    <name type="scientific">Syphacia muris</name>
    <dbReference type="NCBI Taxonomy" id="451379"/>
    <lineage>
        <taxon>Eukaryota</taxon>
        <taxon>Metazoa</taxon>
        <taxon>Ecdysozoa</taxon>
        <taxon>Nematoda</taxon>
        <taxon>Chromadorea</taxon>
        <taxon>Rhabditida</taxon>
        <taxon>Spirurina</taxon>
        <taxon>Oxyuridomorpha</taxon>
        <taxon>Oxyuroidea</taxon>
        <taxon>Oxyuridae</taxon>
        <taxon>Syphacia</taxon>
    </lineage>
</organism>
<proteinExistence type="predicted"/>
<dbReference type="Proteomes" id="UP000046393">
    <property type="component" value="Unplaced"/>
</dbReference>
<dbReference type="AlphaFoldDB" id="A0A0N5A8K1"/>
<evidence type="ECO:0000313" key="4">
    <source>
        <dbReference type="WBParaSite" id="SMUV_0000040201-mRNA-1"/>
    </source>
</evidence>
<dbReference type="WBParaSite" id="SMUV_0000040201-mRNA-1">
    <property type="protein sequence ID" value="SMUV_0000040201-mRNA-1"/>
    <property type="gene ID" value="SMUV_0000040201"/>
</dbReference>
<accession>A0A0N5A8K1</accession>
<protein>
    <submittedName>
        <fullName evidence="4">Nose resistant-to-fluoxetine protein N-terminal domain-containing protein</fullName>
    </submittedName>
</protein>
<evidence type="ECO:0000256" key="2">
    <source>
        <dbReference type="SAM" id="SignalP"/>
    </source>
</evidence>
<keyword evidence="1" id="KW-1133">Transmembrane helix</keyword>
<reference evidence="4" key="1">
    <citation type="submission" date="2017-02" db="UniProtKB">
        <authorList>
            <consortium name="WormBaseParasite"/>
        </authorList>
    </citation>
    <scope>IDENTIFICATION</scope>
</reference>
<feature type="chain" id="PRO_5005893047" evidence="2">
    <location>
        <begin position="20"/>
        <end position="206"/>
    </location>
</feature>
<keyword evidence="3" id="KW-1185">Reference proteome</keyword>
<evidence type="ECO:0000256" key="1">
    <source>
        <dbReference type="SAM" id="Phobius"/>
    </source>
</evidence>
<keyword evidence="1" id="KW-0472">Membrane</keyword>
<name>A0A0N5A8K1_9BILA</name>
<evidence type="ECO:0000313" key="3">
    <source>
        <dbReference type="Proteomes" id="UP000046393"/>
    </source>
</evidence>